<keyword evidence="4 6" id="KW-0862">Zinc</keyword>
<dbReference type="EMBL" id="CM001889">
    <property type="protein sequence ID" value="EOY45764.1"/>
    <property type="molecule type" value="Genomic_DNA"/>
</dbReference>
<dbReference type="GO" id="GO:0004222">
    <property type="term" value="F:metalloendopeptidase activity"/>
    <property type="evidence" value="ECO:0007669"/>
    <property type="project" value="InterPro"/>
</dbReference>
<evidence type="ECO:0000256" key="6">
    <source>
        <dbReference type="RuleBase" id="RU003983"/>
    </source>
</evidence>
<feature type="transmembrane region" description="Helical" evidence="7">
    <location>
        <begin position="35"/>
        <end position="58"/>
    </location>
</feature>
<keyword evidence="1 6" id="KW-0645">Protease</keyword>
<feature type="transmembrane region" description="Helical" evidence="7">
    <location>
        <begin position="279"/>
        <end position="299"/>
    </location>
</feature>
<evidence type="ECO:0000256" key="4">
    <source>
        <dbReference type="ARBA" id="ARBA00022833"/>
    </source>
</evidence>
<evidence type="ECO:0000313" key="10">
    <source>
        <dbReference type="Proteomes" id="UP000014062"/>
    </source>
</evidence>
<keyword evidence="7" id="KW-0812">Transmembrane</keyword>
<keyword evidence="5 6" id="KW-0482">Metalloprotease</keyword>
<dbReference type="Proteomes" id="UP000014062">
    <property type="component" value="Chromosome"/>
</dbReference>
<feature type="transmembrane region" description="Helical" evidence="7">
    <location>
        <begin position="6"/>
        <end position="23"/>
    </location>
</feature>
<keyword evidence="7" id="KW-1133">Transmembrane helix</keyword>
<evidence type="ECO:0000256" key="5">
    <source>
        <dbReference type="ARBA" id="ARBA00023049"/>
    </source>
</evidence>
<dbReference type="InterPro" id="IPR052173">
    <property type="entry name" value="Beta-lactam_resp_regulator"/>
</dbReference>
<evidence type="ECO:0000259" key="8">
    <source>
        <dbReference type="Pfam" id="PF01435"/>
    </source>
</evidence>
<dbReference type="InterPro" id="IPR001915">
    <property type="entry name" value="Peptidase_M48"/>
</dbReference>
<accession>A0A7U9DKS0</accession>
<evidence type="ECO:0000256" key="3">
    <source>
        <dbReference type="ARBA" id="ARBA00022801"/>
    </source>
</evidence>
<dbReference type="GO" id="GO:0046872">
    <property type="term" value="F:metal ion binding"/>
    <property type="evidence" value="ECO:0007669"/>
    <property type="project" value="UniProtKB-KW"/>
</dbReference>
<evidence type="ECO:0000256" key="7">
    <source>
        <dbReference type="SAM" id="Phobius"/>
    </source>
</evidence>
<feature type="transmembrane region" description="Helical" evidence="7">
    <location>
        <begin position="94"/>
        <end position="115"/>
    </location>
</feature>
<keyword evidence="3 6" id="KW-0378">Hydrolase</keyword>
<dbReference type="PANTHER" id="PTHR34978:SF3">
    <property type="entry name" value="SLR0241 PROTEIN"/>
    <property type="match status" value="1"/>
</dbReference>
<protein>
    <submittedName>
        <fullName evidence="9">Zn Metalloprotease M48, Ste24p</fullName>
    </submittedName>
</protein>
<comment type="similarity">
    <text evidence="6">Belongs to the peptidase M48 family.</text>
</comment>
<dbReference type="GO" id="GO:0006508">
    <property type="term" value="P:proteolysis"/>
    <property type="evidence" value="ECO:0007669"/>
    <property type="project" value="UniProtKB-KW"/>
</dbReference>
<evidence type="ECO:0000256" key="1">
    <source>
        <dbReference type="ARBA" id="ARBA00022670"/>
    </source>
</evidence>
<dbReference type="AlphaFoldDB" id="A0A7U9DKS0"/>
<evidence type="ECO:0000256" key="2">
    <source>
        <dbReference type="ARBA" id="ARBA00022723"/>
    </source>
</evidence>
<feature type="domain" description="Peptidase M48" evidence="8">
    <location>
        <begin position="116"/>
        <end position="197"/>
    </location>
</feature>
<dbReference type="PANTHER" id="PTHR34978">
    <property type="entry name" value="POSSIBLE SENSOR-TRANSDUCER PROTEIN BLAR"/>
    <property type="match status" value="1"/>
</dbReference>
<proteinExistence type="inferred from homology"/>
<keyword evidence="2" id="KW-0479">Metal-binding</keyword>
<name>A0A7U9DKS0_STRLI</name>
<dbReference type="Pfam" id="PF01435">
    <property type="entry name" value="Peptidase_M48"/>
    <property type="match status" value="1"/>
</dbReference>
<sequence length="302" mass="32096">MITPLALVGYAALVGALAPLLLARARWSHRAPGLAVLAWQGLMVTFVVAAALAVYHLVLTEQHVHDGLVGFLSACGLSGDAPPGGSTPTVMDGLLLAAPAAILLLPIGWFVRCAWQARRARQRHLDVLALVGEPAPEYEATILDHAVPAIYCLPGRCRRVVVTRGALEVLSEEQLRAVLEHERAHIEGRHHLLHALADAFSRAFPGLPLARHGKEQTGLLTEMIADDRALRFHSRDVLATAMCEVAAGRTPRAAFGAGGAGALVRLRRILAPQPRPHRVTWLGLAAATVAAPLLPLLVACGP</sequence>
<evidence type="ECO:0000313" key="9">
    <source>
        <dbReference type="EMBL" id="EOY45764.1"/>
    </source>
</evidence>
<dbReference type="CDD" id="cd07326">
    <property type="entry name" value="M56_BlaR1_MecR1_like"/>
    <property type="match status" value="1"/>
</dbReference>
<comment type="cofactor">
    <cofactor evidence="6">
        <name>Zn(2+)</name>
        <dbReference type="ChEBI" id="CHEBI:29105"/>
    </cofactor>
    <text evidence="6">Binds 1 zinc ion per subunit.</text>
</comment>
<keyword evidence="7" id="KW-0472">Membrane</keyword>
<dbReference type="RefSeq" id="WP_016325461.1">
    <property type="nucleotide sequence ID" value="NZ_CM001889.1"/>
</dbReference>
<organism evidence="9 10">
    <name type="scientific">Streptomyces lividans 1326</name>
    <dbReference type="NCBI Taxonomy" id="1200984"/>
    <lineage>
        <taxon>Bacteria</taxon>
        <taxon>Bacillati</taxon>
        <taxon>Actinomycetota</taxon>
        <taxon>Actinomycetes</taxon>
        <taxon>Kitasatosporales</taxon>
        <taxon>Streptomycetaceae</taxon>
        <taxon>Streptomyces</taxon>
    </lineage>
</organism>
<dbReference type="Gene3D" id="3.30.2010.10">
    <property type="entry name" value="Metalloproteases ('zincins'), catalytic domain"/>
    <property type="match status" value="1"/>
</dbReference>
<gene>
    <name evidence="9" type="ORF">SLI_1047</name>
</gene>
<reference evidence="10" key="1">
    <citation type="journal article" date="2013" name="Genome Biol. Evol.">
        <title>The genome sequence of Streptomyces lividans 66 reveals a novel tRNA-dependent peptide biosynthetic system within a metal-related genomic island.</title>
        <authorList>
            <person name="Cruz-Morales P."/>
            <person name="Vijgenboom E."/>
            <person name="Iruegas-Bocardo F."/>
            <person name="Girard G."/>
            <person name="Yanez-Guerra L.A."/>
            <person name="Ramos-Aboites H.E."/>
            <person name="Pernodet J.L."/>
            <person name="Anne J."/>
            <person name="van Wezel G.P."/>
            <person name="Barona-Gomez F."/>
        </authorList>
    </citation>
    <scope>NUCLEOTIDE SEQUENCE [LARGE SCALE GENOMIC DNA]</scope>
    <source>
        <strain evidence="10">1326</strain>
    </source>
</reference>